<accession>A0A6M1T4E2</accession>
<dbReference type="GO" id="GO:0004888">
    <property type="term" value="F:transmembrane signaling receptor activity"/>
    <property type="evidence" value="ECO:0007669"/>
    <property type="project" value="TreeGrafter"/>
</dbReference>
<keyword evidence="4" id="KW-1133">Transmembrane helix</keyword>
<keyword evidence="4" id="KW-0472">Membrane</keyword>
<dbReference type="PANTHER" id="PTHR43531">
    <property type="entry name" value="PROTEIN ICFG"/>
    <property type="match status" value="1"/>
</dbReference>
<dbReference type="Proteomes" id="UP000479132">
    <property type="component" value="Unassembled WGS sequence"/>
</dbReference>
<feature type="transmembrane region" description="Helical" evidence="4">
    <location>
        <begin position="28"/>
        <end position="50"/>
    </location>
</feature>
<comment type="similarity">
    <text evidence="2">Belongs to the methyl-accepting chemotaxis (MCP) protein family.</text>
</comment>
<dbReference type="PANTHER" id="PTHR43531:SF11">
    <property type="entry name" value="METHYL-ACCEPTING CHEMOTAXIS PROTEIN 3"/>
    <property type="match status" value="1"/>
</dbReference>
<feature type="compositionally biased region" description="Low complexity" evidence="3">
    <location>
        <begin position="351"/>
        <end position="376"/>
    </location>
</feature>
<gene>
    <name evidence="5" type="ORF">G3569_18120</name>
</gene>
<evidence type="ECO:0000313" key="6">
    <source>
        <dbReference type="Proteomes" id="UP000479132"/>
    </source>
</evidence>
<feature type="region of interest" description="Disordered" evidence="3">
    <location>
        <begin position="350"/>
        <end position="382"/>
    </location>
</feature>
<evidence type="ECO:0008006" key="7">
    <source>
        <dbReference type="Google" id="ProtNLM"/>
    </source>
</evidence>
<dbReference type="AlphaFoldDB" id="A0A6M1T4E2"/>
<dbReference type="EMBL" id="JAALLS010000056">
    <property type="protein sequence ID" value="NGP90276.1"/>
    <property type="molecule type" value="Genomic_DNA"/>
</dbReference>
<evidence type="ECO:0000313" key="5">
    <source>
        <dbReference type="EMBL" id="NGP90276.1"/>
    </source>
</evidence>
<dbReference type="GO" id="GO:0005886">
    <property type="term" value="C:plasma membrane"/>
    <property type="evidence" value="ECO:0007669"/>
    <property type="project" value="TreeGrafter"/>
</dbReference>
<evidence type="ECO:0000256" key="3">
    <source>
        <dbReference type="SAM" id="MobiDB-lite"/>
    </source>
</evidence>
<evidence type="ECO:0000256" key="1">
    <source>
        <dbReference type="ARBA" id="ARBA00022500"/>
    </source>
</evidence>
<organism evidence="5 6">
    <name type="scientific">Fodinibius halophilus</name>
    <dbReference type="NCBI Taxonomy" id="1736908"/>
    <lineage>
        <taxon>Bacteria</taxon>
        <taxon>Pseudomonadati</taxon>
        <taxon>Balneolota</taxon>
        <taxon>Balneolia</taxon>
        <taxon>Balneolales</taxon>
        <taxon>Balneolaceae</taxon>
        <taxon>Fodinibius</taxon>
    </lineage>
</organism>
<reference evidence="5 6" key="1">
    <citation type="submission" date="2020-02" db="EMBL/GenBank/DDBJ databases">
        <title>Aliifodinibius halophilus 2W32, complete genome.</title>
        <authorList>
            <person name="Li Y."/>
            <person name="Wu S."/>
        </authorList>
    </citation>
    <scope>NUCLEOTIDE SEQUENCE [LARGE SCALE GENOMIC DNA]</scope>
    <source>
        <strain evidence="5 6">2W32</strain>
    </source>
</reference>
<keyword evidence="1" id="KW-0145">Chemotaxis</keyword>
<feature type="transmembrane region" description="Helical" evidence="4">
    <location>
        <begin position="305"/>
        <end position="326"/>
    </location>
</feature>
<comment type="caution">
    <text evidence="5">The sequence shown here is derived from an EMBL/GenBank/DDBJ whole genome shotgun (WGS) entry which is preliminary data.</text>
</comment>
<keyword evidence="6" id="KW-1185">Reference proteome</keyword>
<feature type="non-terminal residue" evidence="5">
    <location>
        <position position="382"/>
    </location>
</feature>
<dbReference type="Gene3D" id="1.10.287.950">
    <property type="entry name" value="Methyl-accepting chemotaxis protein"/>
    <property type="match status" value="1"/>
</dbReference>
<keyword evidence="4" id="KW-0812">Transmembrane</keyword>
<evidence type="ECO:0000256" key="4">
    <source>
        <dbReference type="SAM" id="Phobius"/>
    </source>
</evidence>
<dbReference type="InterPro" id="IPR051310">
    <property type="entry name" value="MCP_chemotaxis"/>
</dbReference>
<dbReference type="GO" id="GO:0006935">
    <property type="term" value="P:chemotaxis"/>
    <property type="evidence" value="ECO:0007669"/>
    <property type="project" value="UniProtKB-KW"/>
</dbReference>
<name>A0A6M1T4E2_9BACT</name>
<evidence type="ECO:0000256" key="2">
    <source>
        <dbReference type="ARBA" id="ARBA00029447"/>
    </source>
</evidence>
<sequence>MSFIEEFFKNINSNVSSSDNNRTIGKRILRLGVVGTVVTLLLGLIGIYALSTINGYSERLEQAYQPEWKLSTELKESVSEIGFTQLRYQIQYDEQLYDHMVKYFGKIDSVIKAADNLSQEQDLPVLGKKIGELRTSANAYREAIGNYHKATVNAEKQKEQSVETYHRAVESLQEAVEALPAEEALVASEVKAQLIESRRKLWDALNSRNIDNLSQVTATLNDARESLATLSANASGAVDNALNNLDENISATNDFIGGKKNVIAKRNEAFETNNGIYWNSADLNKAARDNTNKQGQLTTATVTKYTWILGIGAALAVIITLLLGYWTSYSTTAALQHIIDRLKNGAEQVNSSSDQLSSSSQELAESANEQAASLQETTSSLE</sequence>
<proteinExistence type="inferred from homology"/>
<protein>
    <recommendedName>
        <fullName evidence="7">Chemotaxis methyl-accepting receptor HlyB-like 4HB MCP domain-containing protein</fullName>
    </recommendedName>
</protein>